<proteinExistence type="predicted"/>
<organism evidence="2">
    <name type="scientific">Arundo donax</name>
    <name type="common">Giant reed</name>
    <name type="synonym">Donax arundinaceus</name>
    <dbReference type="NCBI Taxonomy" id="35708"/>
    <lineage>
        <taxon>Eukaryota</taxon>
        <taxon>Viridiplantae</taxon>
        <taxon>Streptophyta</taxon>
        <taxon>Embryophyta</taxon>
        <taxon>Tracheophyta</taxon>
        <taxon>Spermatophyta</taxon>
        <taxon>Magnoliopsida</taxon>
        <taxon>Liliopsida</taxon>
        <taxon>Poales</taxon>
        <taxon>Poaceae</taxon>
        <taxon>PACMAD clade</taxon>
        <taxon>Arundinoideae</taxon>
        <taxon>Arundineae</taxon>
        <taxon>Arundo</taxon>
    </lineage>
</organism>
<sequence>MFSSAHCVCILGCLKFRTSASLLLVARFIEVGSWQLREREINHHHIKSRTPTLAT</sequence>
<protein>
    <submittedName>
        <fullName evidence="2">Uncharacterized protein</fullName>
    </submittedName>
</protein>
<dbReference type="EMBL" id="GBRH01211551">
    <property type="protein sequence ID" value="JAD86344.1"/>
    <property type="molecule type" value="Transcribed_RNA"/>
</dbReference>
<feature type="chain" id="PRO_5002061246" evidence="1">
    <location>
        <begin position="21"/>
        <end position="55"/>
    </location>
</feature>
<keyword evidence="1" id="KW-0732">Signal</keyword>
<accession>A0A0A9DCN2</accession>
<dbReference type="AlphaFoldDB" id="A0A0A9DCN2"/>
<name>A0A0A9DCN2_ARUDO</name>
<reference evidence="2" key="2">
    <citation type="journal article" date="2015" name="Data Brief">
        <title>Shoot transcriptome of the giant reed, Arundo donax.</title>
        <authorList>
            <person name="Barrero R.A."/>
            <person name="Guerrero F.D."/>
            <person name="Moolhuijzen P."/>
            <person name="Goolsby J.A."/>
            <person name="Tidwell J."/>
            <person name="Bellgard S.E."/>
            <person name="Bellgard M.I."/>
        </authorList>
    </citation>
    <scope>NUCLEOTIDE SEQUENCE</scope>
    <source>
        <tissue evidence="2">Shoot tissue taken approximately 20 cm above the soil surface</tissue>
    </source>
</reference>
<reference evidence="2" key="1">
    <citation type="submission" date="2014-09" db="EMBL/GenBank/DDBJ databases">
        <authorList>
            <person name="Magalhaes I.L.F."/>
            <person name="Oliveira U."/>
            <person name="Santos F.R."/>
            <person name="Vidigal T.H.D.A."/>
            <person name="Brescovit A.D."/>
            <person name="Santos A.J."/>
        </authorList>
    </citation>
    <scope>NUCLEOTIDE SEQUENCE</scope>
    <source>
        <tissue evidence="2">Shoot tissue taken approximately 20 cm above the soil surface</tissue>
    </source>
</reference>
<feature type="signal peptide" evidence="1">
    <location>
        <begin position="1"/>
        <end position="20"/>
    </location>
</feature>
<evidence type="ECO:0000313" key="2">
    <source>
        <dbReference type="EMBL" id="JAD86344.1"/>
    </source>
</evidence>
<evidence type="ECO:0000256" key="1">
    <source>
        <dbReference type="SAM" id="SignalP"/>
    </source>
</evidence>